<reference evidence="1 2" key="1">
    <citation type="submission" date="2018-08" db="EMBL/GenBank/DDBJ databases">
        <title>Aphanomyces genome sequencing and annotation.</title>
        <authorList>
            <person name="Minardi D."/>
            <person name="Oidtmann B."/>
            <person name="Van Der Giezen M."/>
            <person name="Studholme D.J."/>
        </authorList>
    </citation>
    <scope>NUCLEOTIDE SEQUENCE [LARGE SCALE GENOMIC DNA]</scope>
    <source>
        <strain evidence="1 2">FDL457</strain>
    </source>
</reference>
<protein>
    <recommendedName>
        <fullName evidence="3">HTH psq-type domain-containing protein</fullName>
    </recommendedName>
</protein>
<comment type="caution">
    <text evidence="1">The sequence shown here is derived from an EMBL/GenBank/DDBJ whole genome shotgun (WGS) entry which is preliminary data.</text>
</comment>
<dbReference type="EMBL" id="QUTF01008103">
    <property type="protein sequence ID" value="RHZ38960.1"/>
    <property type="molecule type" value="Genomic_DNA"/>
</dbReference>
<organism evidence="1 2">
    <name type="scientific">Aphanomyces astaci</name>
    <name type="common">Crayfish plague agent</name>
    <dbReference type="NCBI Taxonomy" id="112090"/>
    <lineage>
        <taxon>Eukaryota</taxon>
        <taxon>Sar</taxon>
        <taxon>Stramenopiles</taxon>
        <taxon>Oomycota</taxon>
        <taxon>Saprolegniomycetes</taxon>
        <taxon>Saprolegniales</taxon>
        <taxon>Verrucalvaceae</taxon>
        <taxon>Aphanomyces</taxon>
    </lineage>
</organism>
<dbReference type="AlphaFoldDB" id="A0A3R6Z825"/>
<evidence type="ECO:0008006" key="3">
    <source>
        <dbReference type="Google" id="ProtNLM"/>
    </source>
</evidence>
<evidence type="ECO:0000313" key="2">
    <source>
        <dbReference type="Proteomes" id="UP000286510"/>
    </source>
</evidence>
<feature type="non-terminal residue" evidence="1">
    <location>
        <position position="57"/>
    </location>
</feature>
<name>A0A3R6Z825_APHAT</name>
<sequence length="57" mass="6184">MPAPRTRSRYPAKLLEQAVNDVIQGKVGAKVAASTGIPYETLMRKARQRRAGQDSGS</sequence>
<dbReference type="Proteomes" id="UP000286510">
    <property type="component" value="Unassembled WGS sequence"/>
</dbReference>
<accession>A0A3R6Z825</accession>
<gene>
    <name evidence="1" type="ORF">DYB26_008502</name>
</gene>
<proteinExistence type="predicted"/>
<evidence type="ECO:0000313" key="1">
    <source>
        <dbReference type="EMBL" id="RHZ38960.1"/>
    </source>
</evidence>